<dbReference type="AlphaFoldDB" id="A0A5C8P0N6"/>
<accession>A0A5C8P0N6</accession>
<feature type="signal peptide" evidence="1">
    <location>
        <begin position="1"/>
        <end position="21"/>
    </location>
</feature>
<feature type="chain" id="PRO_5022975951" description="Carboxypeptidase regulatory-like domain-containing protein" evidence="1">
    <location>
        <begin position="22"/>
        <end position="712"/>
    </location>
</feature>
<evidence type="ECO:0000256" key="1">
    <source>
        <dbReference type="SAM" id="SignalP"/>
    </source>
</evidence>
<proteinExistence type="predicted"/>
<dbReference type="OrthoDB" id="5619888at2"/>
<organism evidence="2 3">
    <name type="scientific">Zeimonas arvi</name>
    <dbReference type="NCBI Taxonomy" id="2498847"/>
    <lineage>
        <taxon>Bacteria</taxon>
        <taxon>Pseudomonadati</taxon>
        <taxon>Pseudomonadota</taxon>
        <taxon>Betaproteobacteria</taxon>
        <taxon>Burkholderiales</taxon>
        <taxon>Burkholderiaceae</taxon>
        <taxon>Zeimonas</taxon>
    </lineage>
</organism>
<name>A0A5C8P0N6_9BURK</name>
<gene>
    <name evidence="2" type="ORF">FHP08_04660</name>
</gene>
<comment type="caution">
    <text evidence="2">The sequence shown here is derived from an EMBL/GenBank/DDBJ whole genome shotgun (WGS) entry which is preliminary data.</text>
</comment>
<keyword evidence="3" id="KW-1185">Reference proteome</keyword>
<reference evidence="2 3" key="1">
    <citation type="submission" date="2019-06" db="EMBL/GenBank/DDBJ databases">
        <title>Quisquiliibacterium sp. nov., isolated from a maize field.</title>
        <authorList>
            <person name="Lin S.-Y."/>
            <person name="Tsai C.-F."/>
            <person name="Young C.-C."/>
        </authorList>
    </citation>
    <scope>NUCLEOTIDE SEQUENCE [LARGE SCALE GENOMIC DNA]</scope>
    <source>
        <strain evidence="2 3">CC-CFT501</strain>
    </source>
</reference>
<dbReference type="RefSeq" id="WP_147703171.1">
    <property type="nucleotide sequence ID" value="NZ_VDUY01000002.1"/>
</dbReference>
<protein>
    <recommendedName>
        <fullName evidence="4">Carboxypeptidase regulatory-like domain-containing protein</fullName>
    </recommendedName>
</protein>
<dbReference type="Proteomes" id="UP000321548">
    <property type="component" value="Unassembled WGS sequence"/>
</dbReference>
<dbReference type="EMBL" id="VDUY01000002">
    <property type="protein sequence ID" value="TXL66922.1"/>
    <property type="molecule type" value="Genomic_DNA"/>
</dbReference>
<sequence length="712" mass="73858">MIRSTRNLLAAIACASALAIAGCGGSDSTTSTAPPGSTPTTPEVKTVVITGVAATGAAFVGGVVSVVDSKGNVVGTSLPVGDDGVYSVTLAEGATPPFVLVASRTSSTGETQTLVSVVESTDVTTANLTPITTLIASRLSASGDPAKLAEELAANQVQITPEGVAATVQEVKTILGPLLAASGTTEFDPLRDAFATNGSGYDQLLDSISVSIVPSGASANIEVAVKSVGGEDANPPTINFSSDQTLDTIVSDNQISSTGIGGTTIDSSSLAEDGLSVRIADLMQRITACFALPVEQRVSGTPDSFGNVVGTAANVTAPACRSMFVDDNPGLYKHNGVVVQRTASNQGAFASLFRGGSNGLVWSQGSYEFTRANGDYVVGFKIRDAQRGETFGVLAVRKGDDGVLRLIGNQYAYPGNIVGYHQKRNFITLGQGQYSYFSTGYVPTVGNLSASGLPVFDRVIVTSPKGKVLPPLKPSAGQSNLVFYLNSSPTGTSFLRLRSEYVDGSTARPHPSQVESAAVVFAQTELTEEELVNTPSGGTWRFDYFLAGNTGGTPDATQYYRSRSRALSIAELRTKGFAELNPALVADIESGAQADGQPFAGQLIFAEGEDGYIGVNGADGWSVLAGQMPPTSITLYGSYNNVRFNDGVGFSSTARSATVPCSPQTQQDLHCFNGGPTFAEGAVLNGLHLWASDATGREYANFYAMYKLNLAP</sequence>
<evidence type="ECO:0000313" key="2">
    <source>
        <dbReference type="EMBL" id="TXL66922.1"/>
    </source>
</evidence>
<keyword evidence="1" id="KW-0732">Signal</keyword>
<dbReference type="PROSITE" id="PS51257">
    <property type="entry name" value="PROKAR_LIPOPROTEIN"/>
    <property type="match status" value="1"/>
</dbReference>
<evidence type="ECO:0008006" key="4">
    <source>
        <dbReference type="Google" id="ProtNLM"/>
    </source>
</evidence>
<evidence type="ECO:0000313" key="3">
    <source>
        <dbReference type="Proteomes" id="UP000321548"/>
    </source>
</evidence>